<evidence type="ECO:0000256" key="4">
    <source>
        <dbReference type="ARBA" id="ARBA00010763"/>
    </source>
</evidence>
<dbReference type="GO" id="GO:0006777">
    <property type="term" value="P:Mo-molybdopterin cofactor biosynthetic process"/>
    <property type="evidence" value="ECO:0007669"/>
    <property type="project" value="UniProtKB-UniRule"/>
</dbReference>
<dbReference type="Gene3D" id="2.40.340.10">
    <property type="entry name" value="MoeA, C-terminal, domain IV"/>
    <property type="match status" value="1"/>
</dbReference>
<protein>
    <recommendedName>
        <fullName evidence="11">Molybdopterin molybdenumtransferase</fullName>
        <ecNumber evidence="11">2.10.1.1</ecNumber>
    </recommendedName>
</protein>
<gene>
    <name evidence="13" type="ORF">CVT23_10885</name>
</gene>
<dbReference type="InterPro" id="IPR036688">
    <property type="entry name" value="MoeA_C_domain_IV_sf"/>
</dbReference>
<dbReference type="SUPFAM" id="SSF63867">
    <property type="entry name" value="MoeA C-terminal domain-like"/>
    <property type="match status" value="1"/>
</dbReference>
<evidence type="ECO:0000256" key="3">
    <source>
        <dbReference type="ARBA" id="ARBA00005046"/>
    </source>
</evidence>
<comment type="cofactor">
    <cofactor evidence="1 11">
        <name>Mg(2+)</name>
        <dbReference type="ChEBI" id="CHEBI:18420"/>
    </cofactor>
</comment>
<dbReference type="EMBL" id="PHIG01000032">
    <property type="protein sequence ID" value="PJK29558.1"/>
    <property type="molecule type" value="Genomic_DNA"/>
</dbReference>
<evidence type="ECO:0000256" key="8">
    <source>
        <dbReference type="ARBA" id="ARBA00022842"/>
    </source>
</evidence>
<dbReference type="Pfam" id="PF00994">
    <property type="entry name" value="MoCF_biosynth"/>
    <property type="match status" value="1"/>
</dbReference>
<evidence type="ECO:0000259" key="12">
    <source>
        <dbReference type="SMART" id="SM00852"/>
    </source>
</evidence>
<name>A0A2M9G1G0_9PROT</name>
<dbReference type="GO" id="GO:0061599">
    <property type="term" value="F:molybdopterin molybdotransferase activity"/>
    <property type="evidence" value="ECO:0007669"/>
    <property type="project" value="UniProtKB-UniRule"/>
</dbReference>
<comment type="similarity">
    <text evidence="4 11">Belongs to the MoeA family.</text>
</comment>
<dbReference type="CDD" id="cd00887">
    <property type="entry name" value="MoeA"/>
    <property type="match status" value="1"/>
</dbReference>
<evidence type="ECO:0000256" key="11">
    <source>
        <dbReference type="RuleBase" id="RU365090"/>
    </source>
</evidence>
<dbReference type="Pfam" id="PF03454">
    <property type="entry name" value="MoeA_C"/>
    <property type="match status" value="1"/>
</dbReference>
<dbReference type="InterPro" id="IPR001453">
    <property type="entry name" value="MoaB/Mog_dom"/>
</dbReference>
<dbReference type="PROSITE" id="PS01079">
    <property type="entry name" value="MOCF_BIOSYNTHESIS_2"/>
    <property type="match status" value="1"/>
</dbReference>
<evidence type="ECO:0000256" key="7">
    <source>
        <dbReference type="ARBA" id="ARBA00022723"/>
    </source>
</evidence>
<dbReference type="InterPro" id="IPR036425">
    <property type="entry name" value="MoaB/Mog-like_dom_sf"/>
</dbReference>
<dbReference type="GO" id="GO:0046872">
    <property type="term" value="F:metal ion binding"/>
    <property type="evidence" value="ECO:0007669"/>
    <property type="project" value="UniProtKB-UniRule"/>
</dbReference>
<dbReference type="RefSeq" id="WP_109793582.1">
    <property type="nucleotide sequence ID" value="NZ_PHIG01000032.1"/>
</dbReference>
<dbReference type="FunFam" id="3.40.980.10:FF:000004">
    <property type="entry name" value="Molybdopterin molybdenumtransferase"/>
    <property type="match status" value="1"/>
</dbReference>
<dbReference type="Gene3D" id="2.170.190.11">
    <property type="entry name" value="Molybdopterin biosynthesis moea protein, domain 3"/>
    <property type="match status" value="1"/>
</dbReference>
<comment type="catalytic activity">
    <reaction evidence="10">
        <text>adenylyl-molybdopterin + molybdate = Mo-molybdopterin + AMP + H(+)</text>
        <dbReference type="Rhea" id="RHEA:35047"/>
        <dbReference type="ChEBI" id="CHEBI:15378"/>
        <dbReference type="ChEBI" id="CHEBI:36264"/>
        <dbReference type="ChEBI" id="CHEBI:62727"/>
        <dbReference type="ChEBI" id="CHEBI:71302"/>
        <dbReference type="ChEBI" id="CHEBI:456215"/>
        <dbReference type="EC" id="2.10.1.1"/>
    </reaction>
</comment>
<dbReference type="InterPro" id="IPR005110">
    <property type="entry name" value="MoeA_linker/N"/>
</dbReference>
<dbReference type="EC" id="2.10.1.1" evidence="11"/>
<dbReference type="Pfam" id="PF03453">
    <property type="entry name" value="MoeA_N"/>
    <property type="match status" value="1"/>
</dbReference>
<keyword evidence="7 11" id="KW-0479">Metal-binding</keyword>
<dbReference type="AlphaFoldDB" id="A0A2M9G1G0"/>
<accession>A0A2M9G1G0</accession>
<comment type="function">
    <text evidence="2 11">Catalyzes the insertion of molybdate into adenylated molybdopterin with the concomitant release of AMP.</text>
</comment>
<evidence type="ECO:0000256" key="5">
    <source>
        <dbReference type="ARBA" id="ARBA00022505"/>
    </source>
</evidence>
<dbReference type="PANTHER" id="PTHR10192">
    <property type="entry name" value="MOLYBDOPTERIN BIOSYNTHESIS PROTEIN"/>
    <property type="match status" value="1"/>
</dbReference>
<dbReference type="SMART" id="SM00852">
    <property type="entry name" value="MoCF_biosynth"/>
    <property type="match status" value="1"/>
</dbReference>
<proteinExistence type="inferred from homology"/>
<evidence type="ECO:0000313" key="13">
    <source>
        <dbReference type="EMBL" id="PJK29558.1"/>
    </source>
</evidence>
<dbReference type="UniPathway" id="UPA00344"/>
<dbReference type="InterPro" id="IPR008284">
    <property type="entry name" value="MoCF_biosynth_CS"/>
</dbReference>
<organism evidence="13 14">
    <name type="scientific">Minwuia thermotolerans</name>
    <dbReference type="NCBI Taxonomy" id="2056226"/>
    <lineage>
        <taxon>Bacteria</taxon>
        <taxon>Pseudomonadati</taxon>
        <taxon>Pseudomonadota</taxon>
        <taxon>Alphaproteobacteria</taxon>
        <taxon>Minwuiales</taxon>
        <taxon>Minwuiaceae</taxon>
        <taxon>Minwuia</taxon>
    </lineage>
</organism>
<dbReference type="InterPro" id="IPR038987">
    <property type="entry name" value="MoeA-like"/>
</dbReference>
<dbReference type="SUPFAM" id="SSF63882">
    <property type="entry name" value="MoeA N-terminal region -like"/>
    <property type="match status" value="1"/>
</dbReference>
<dbReference type="InterPro" id="IPR036135">
    <property type="entry name" value="MoeA_linker/N_sf"/>
</dbReference>
<dbReference type="OrthoDB" id="9804758at2"/>
<dbReference type="Gene3D" id="3.90.105.10">
    <property type="entry name" value="Molybdopterin biosynthesis moea protein, domain 2"/>
    <property type="match status" value="1"/>
</dbReference>
<keyword evidence="9 11" id="KW-0501">Molybdenum cofactor biosynthesis</keyword>
<keyword evidence="8 11" id="KW-0460">Magnesium</keyword>
<evidence type="ECO:0000313" key="14">
    <source>
        <dbReference type="Proteomes" id="UP000229498"/>
    </source>
</evidence>
<keyword evidence="5 11" id="KW-0500">Molybdenum</keyword>
<dbReference type="Gene3D" id="3.40.980.10">
    <property type="entry name" value="MoaB/Mog-like domain"/>
    <property type="match status" value="1"/>
</dbReference>
<evidence type="ECO:0000256" key="1">
    <source>
        <dbReference type="ARBA" id="ARBA00001946"/>
    </source>
</evidence>
<dbReference type="GO" id="GO:0005829">
    <property type="term" value="C:cytosol"/>
    <property type="evidence" value="ECO:0007669"/>
    <property type="project" value="TreeGrafter"/>
</dbReference>
<sequence>MIPVAEARGRILAALSPTPLEWVGLERASGRVLAEPVLARRTQPPADMSAMDGYAVRAADTGNGQPLRQIGESAAGHGFDGSIGPGETVRIFTGAPLPEGADAILIQEDAEADGDTIRPKAAVAPGTYVRPAGLDFREGDAGMAAGQEIGPRNIGLLAAMNAPWVPVRRRPRIALLSTGDELVRPGEAPGPDQIISSNALSVGALVAKAGGEPVDIGIAPDRPDALAEAGRRAGGCDMLVTLGGASVGEHDLVQEVLGGKGLDIDFWRIAMRPGKPLMFGRFGDVPLLGLPGNPVSALVCGVIFLRPAIRAMLGAEDTVPPLRRGRLGRDLPANDRREDYLRSIAVSADDGPPMVTPFERQDSSMLSVMSRANALAVRPPHAPAMAAGEPIDYITLDHLA</sequence>
<keyword evidence="6 11" id="KW-0808">Transferase</keyword>
<comment type="caution">
    <text evidence="13">The sequence shown here is derived from an EMBL/GenBank/DDBJ whole genome shotgun (WGS) entry which is preliminary data.</text>
</comment>
<keyword evidence="14" id="KW-1185">Reference proteome</keyword>
<reference evidence="13 14" key="1">
    <citation type="submission" date="2017-11" db="EMBL/GenBank/DDBJ databases">
        <title>Draft genome sequence of Rhizobiales bacterium SY3-13.</title>
        <authorList>
            <person name="Sun C."/>
        </authorList>
    </citation>
    <scope>NUCLEOTIDE SEQUENCE [LARGE SCALE GENOMIC DNA]</scope>
    <source>
        <strain evidence="13 14">SY3-13</strain>
    </source>
</reference>
<dbReference type="PANTHER" id="PTHR10192:SF5">
    <property type="entry name" value="GEPHYRIN"/>
    <property type="match status" value="1"/>
</dbReference>
<dbReference type="NCBIfam" id="NF045515">
    <property type="entry name" value="Glp_gephyrin"/>
    <property type="match status" value="1"/>
</dbReference>
<comment type="pathway">
    <text evidence="3 11">Cofactor biosynthesis; molybdopterin biosynthesis.</text>
</comment>
<dbReference type="SUPFAM" id="SSF53218">
    <property type="entry name" value="Molybdenum cofactor biosynthesis proteins"/>
    <property type="match status" value="1"/>
</dbReference>
<evidence type="ECO:0000256" key="2">
    <source>
        <dbReference type="ARBA" id="ARBA00002901"/>
    </source>
</evidence>
<evidence type="ECO:0000256" key="9">
    <source>
        <dbReference type="ARBA" id="ARBA00023150"/>
    </source>
</evidence>
<dbReference type="InterPro" id="IPR005111">
    <property type="entry name" value="MoeA_C_domain_IV"/>
</dbReference>
<evidence type="ECO:0000256" key="6">
    <source>
        <dbReference type="ARBA" id="ARBA00022679"/>
    </source>
</evidence>
<dbReference type="Proteomes" id="UP000229498">
    <property type="component" value="Unassembled WGS sequence"/>
</dbReference>
<evidence type="ECO:0000256" key="10">
    <source>
        <dbReference type="ARBA" id="ARBA00047317"/>
    </source>
</evidence>
<feature type="domain" description="MoaB/Mog" evidence="12">
    <location>
        <begin position="174"/>
        <end position="311"/>
    </location>
</feature>